<name>A0A3P6D5T3_BRAOL</name>
<evidence type="ECO:0000313" key="1">
    <source>
        <dbReference type="EMBL" id="VDD20004.1"/>
    </source>
</evidence>
<proteinExistence type="predicted"/>
<accession>A0A3P6D5T3</accession>
<gene>
    <name evidence="1" type="ORF">BOLC2T07009H</name>
</gene>
<dbReference type="EMBL" id="LR031874">
    <property type="protein sequence ID" value="VDD20004.1"/>
    <property type="molecule type" value="Genomic_DNA"/>
</dbReference>
<sequence>MQNHLVRDILELETSSKEKRKAVMVVVRRQRKGENRCLTWRGIQRRG</sequence>
<organism evidence="1">
    <name type="scientific">Brassica oleracea</name>
    <name type="common">Wild cabbage</name>
    <dbReference type="NCBI Taxonomy" id="3712"/>
    <lineage>
        <taxon>Eukaryota</taxon>
        <taxon>Viridiplantae</taxon>
        <taxon>Streptophyta</taxon>
        <taxon>Embryophyta</taxon>
        <taxon>Tracheophyta</taxon>
        <taxon>Spermatophyta</taxon>
        <taxon>Magnoliopsida</taxon>
        <taxon>eudicotyledons</taxon>
        <taxon>Gunneridae</taxon>
        <taxon>Pentapetalae</taxon>
        <taxon>rosids</taxon>
        <taxon>malvids</taxon>
        <taxon>Brassicales</taxon>
        <taxon>Brassicaceae</taxon>
        <taxon>Brassiceae</taxon>
        <taxon>Brassica</taxon>
    </lineage>
</organism>
<reference evidence="1" key="1">
    <citation type="submission" date="2018-11" db="EMBL/GenBank/DDBJ databases">
        <authorList>
            <consortium name="Genoscope - CEA"/>
            <person name="William W."/>
        </authorList>
    </citation>
    <scope>NUCLEOTIDE SEQUENCE</scope>
</reference>
<dbReference type="AlphaFoldDB" id="A0A3P6D5T3"/>
<protein>
    <submittedName>
        <fullName evidence="1">Uncharacterized protein</fullName>
    </submittedName>
</protein>